<dbReference type="Pfam" id="PF21089">
    <property type="entry name" value="PKS_DH_N"/>
    <property type="match status" value="1"/>
</dbReference>
<keyword evidence="2" id="KW-0597">Phosphoprotein</keyword>
<gene>
    <name evidence="15" type="ORF">PT015_17875</name>
</gene>
<feature type="region of interest" description="N-terminal hotdog fold" evidence="9">
    <location>
        <begin position="1561"/>
        <end position="1682"/>
    </location>
</feature>
<sequence>MTERTFLDLVRQRVETYRDKAAFDYCRYFADGEEHSQLTFGELDTRARATAAVLQRMGATGERVLVLCPSGLDFIVAFFGCIYAGAVAVPVHPPARAKVVGRVASIVQDTEARFAVATAETQAKFQTAIDEMADGSPMQWCAVDALATPDGDWTAPRIDPDDTAMLQYTSGSTGSPKGVEVSHRNLLSNVEAIRTAWGGGNDRAKGVFWLPLHHDMGLIGGVLTSIYVAATTYFMPPESFIERPMRWLEAITKHGGTITAAPNFAYQLCVDLSTPEERAALDLSTMATAMCGAEPIRAATLERFIDAFAPAGFPPEGFAPVYGMAESTLLISGKAEQQRTAPVVRCLDSDALRDHRVVAVAPDSPDAASFVACGQVQPNHEAVIVDPTTGRPCADDEVGEIWLAGGSIAKGYWGKPAETAETFGASLADTARGPFLRTGDLGFHLDGELFVSGRLKDLIVIRGRNHYPQDIESTVQDSHGALLRGRGAAFSITPDADSTEQLVVVQEVDRWRVGEIDTDQVLDAIRIAVAEQHEIRPYAIVLTEPSTIPTTSSGKIRRNRSRQRFLDGDIPAIAEWRATPTGTPRHASSDPAPPEVAPEAGELAAWLATQLSDLLDLSPGDIDTSLPFAHYGLDSVHAVRLTAALGEHVGQELSPTLPYEYPTIDALCGYLTGGAATEPASEPVEARAVSADEPIAIIGIGCRFPGADGPAAFWQLLTEGRDAVGDIPPERWTPDADSVGRGGFLDQVDQFDAKFFNISPREAARIDPQQRLLLEVAWEALEDAGQPTAPLAGTRTGVFVGVSTYDYGSLQFGRPDLIDAYSGTGGALSIAANRLSYALDLHGPSMAVDTACSSSLVAVHLACRSLRDGESTLAIVGGVNVILSPALGLNFSKATLMAADGRCKTFDAAADGYVRGEGAGAVILKPLSQALTDGDQIYAVLRGSATNHDGRTNGLTAPSRQAQEAVLAEAYQRAGLSPNSVQYVEAHGTGTALGDTIEANALGSILADGRTPDNPCLIGSVKTNIGHLEAAAGMAGLIKTALALHHREIPSSLNFDEPNPHIPFERLALKVVGTRTPWPLSRRAVAGVSSFGFGGTNAHVVMTEAPEVRAPQPHPAGSELLPLSARSPEALSALAARYEDALRSGLSLADLSYTAGAHRDHHEHRLAAVGRDAAEMAETLAAYRQGENRPGSAPGRRRSGPGAVFVFSGQGSQWQSMGRQLHTEEEVFRDTLAECDRAMRPHLNASVVDALLADDGLDDIGVIQPAIFAMQVALAALWRSWGVEPAAVIGHSMGEVAAAHVAGALNLDDAARVICARARLLRGAARGGAMVSAELSRAEADALIAGREDRVAVAASNSVRSTVLSGDSDVLSELMIEIERRMRFCRWVDVDVASHSPRMDALRADLSAALTSLRPTAATTPMYSTVIGEPVDGAGLDNSYWVANLCSPVSFSPTARQLLEQGHEVFLEISPHPVLLSALREDAEDLGRSCALVPSMRRDQGGRESVLASLGALYANGQPVAWDRLHPRGGRLVAAPTYPWQRERFWLDITEGSAQPVPEPSSWRGPIRSAAQPNTVVCEIDVSTALFPTLSDHRVQGAVVVPGATLLELAVAGTARAFGTPLRMPHDVTFHRSLVLDGVQPRTVQLTLRGEPSGPISFELQGMDPTAALLASGGMVVGETDGGVHDPGEVQTRCTEQISGEAFYSRLARHGLEYGPAFRVVTDVWRRDGEAIARLSPGDSGDFDAALLDGCFQVLAATLPATNGHSHDTYLPVGVADLRVRAMSPDGVWCHTRLRDGAESTVEGDVFLLDRSGSVLAEVHGLRLKRVGDSAPSAPAVVARDDLFVPRWEAADLAAAEHGSPGPGDWLIFGDAGAITDAARTLLEQRSQSGVLVEQGADFARLGPAHYRVDPTQPHHFRRVLDDLQAPLRGVLHLWGLSDSMEASRVVGPTSVLHLVQALTASQQSPRLWLVTQGAQPVEPGTDDMSVAQAPLWGMGRSINHEHPELRCSRIDLPVREQPADLSAFVDELLADTSGTEVAFRGGRRYVAGLAPLVVEPEVVQPTPGAAFRMEYLRPGVLDDIDTRTATRRLPDSNEVEIQVHATGLNFIDVMRALGVYPGQEEGPTQVGVECSGVVTAVGHDVDDIRVGDSVIALAAEGVGSYVTTLASLVTAKPVELSFEQAATIPIAYLTAYYALHEQARLRRGERVLVHSAAGGVGLAAVEVARWLNATVIATAGTPDKRNHLHSLGIQHVFDSRSTDFADQVLAVTGGAGVDAVLNSLSGDAIAHSLETLGPYGRFLEIGKADIYGEGRLRMWQLRNNASYFVIDLARLIVDRPGYVGGLLRDIVAHIEQGAFRPLPVRAFPAAETATALRTLSQGKQIGKIAIAVDTRVQPVASVGQRPTQFEADATYLITGGLGGLGLATASWMVERGARHLVLLGRGPASPTGQQAIDDLPANVVYARGDVTERDALASVLDSIRADMPPLRGVVHAAGILDDGILARLDDQRVRAVMAPKVDGAWNLHTLTRDADLDFFVLFSSAAGLLGSPGQAHYAAGNAFLDALAWHRRAEGRPALSIDWGPWAEVGLVNRPEQHRNLNRHGMIPLPVTDGLQTLGKLLRSSATQVGVLRMESGAGLPETPAETNGPSGRDDLQSYLRDQVAGKLGVAPSQLDIESPLQQLGVDSLVAVELRAQIERDLGIVVPVVRLLDGPSVTGLAGWLADQLGGTPAEPASVEAPDAPAVNGSNGSDPEWMDILGRLPDISDDDVDALLRDVLAAREGQDDG</sequence>
<keyword evidence="16" id="KW-1185">Reference proteome</keyword>
<dbReference type="InterPro" id="IPR000873">
    <property type="entry name" value="AMP-dep_synth/lig_dom"/>
</dbReference>
<dbReference type="CDD" id="cd00833">
    <property type="entry name" value="PKS"/>
    <property type="match status" value="1"/>
</dbReference>
<feature type="domain" description="Ketosynthase family 3 (KS3)" evidence="13">
    <location>
        <begin position="692"/>
        <end position="1104"/>
    </location>
</feature>
<dbReference type="PROSITE" id="PS00455">
    <property type="entry name" value="AMP_BINDING"/>
    <property type="match status" value="1"/>
</dbReference>
<dbReference type="InterPro" id="IPR001227">
    <property type="entry name" value="Ac_transferase_dom_sf"/>
</dbReference>
<keyword evidence="1" id="KW-0596">Phosphopantetheine</keyword>
<feature type="domain" description="Carrier" evidence="12">
    <location>
        <begin position="2648"/>
        <end position="2725"/>
    </location>
</feature>
<dbReference type="Pfam" id="PF00698">
    <property type="entry name" value="Acyl_transf_1"/>
    <property type="match status" value="1"/>
</dbReference>
<dbReference type="Gene3D" id="3.10.129.110">
    <property type="entry name" value="Polyketide synthase dehydratase"/>
    <property type="match status" value="1"/>
</dbReference>
<dbReference type="PANTHER" id="PTHR43775:SF37">
    <property type="entry name" value="SI:DKEY-61P9.11"/>
    <property type="match status" value="1"/>
</dbReference>
<dbReference type="Gene3D" id="3.30.70.3290">
    <property type="match status" value="1"/>
</dbReference>
<dbReference type="Gene3D" id="3.40.50.720">
    <property type="entry name" value="NAD(P)-binding Rossmann-like Domain"/>
    <property type="match status" value="3"/>
</dbReference>
<feature type="active site" description="Proton acceptor; for dehydratase activity" evidence="9">
    <location>
        <position position="1593"/>
    </location>
</feature>
<keyword evidence="11" id="KW-0472">Membrane</keyword>
<dbReference type="Gene3D" id="1.10.1200.10">
    <property type="entry name" value="ACP-like"/>
    <property type="match status" value="2"/>
</dbReference>
<dbReference type="SUPFAM" id="SSF52151">
    <property type="entry name" value="FabD/lysophospholipase-like"/>
    <property type="match status" value="1"/>
</dbReference>
<feature type="active site" description="Proton donor; for dehydratase activity" evidence="9">
    <location>
        <position position="1749"/>
    </location>
</feature>
<name>A0ABY8VX67_9MYCO</name>
<dbReference type="PROSITE" id="PS52019">
    <property type="entry name" value="PKS_MFAS_DH"/>
    <property type="match status" value="1"/>
</dbReference>
<dbReference type="SMART" id="SM01294">
    <property type="entry name" value="PKS_PP_betabranch"/>
    <property type="match status" value="2"/>
</dbReference>
<evidence type="ECO:0000256" key="5">
    <source>
        <dbReference type="ARBA" id="ARBA00022832"/>
    </source>
</evidence>
<dbReference type="InterPro" id="IPR049551">
    <property type="entry name" value="PKS_DH_C"/>
</dbReference>
<dbReference type="Gene3D" id="3.30.300.30">
    <property type="match status" value="1"/>
</dbReference>
<dbReference type="PROSITE" id="PS52004">
    <property type="entry name" value="KS3_2"/>
    <property type="match status" value="1"/>
</dbReference>
<dbReference type="SMART" id="SM00822">
    <property type="entry name" value="PKS_KR"/>
    <property type="match status" value="1"/>
</dbReference>
<evidence type="ECO:0000313" key="16">
    <source>
        <dbReference type="Proteomes" id="UP001236585"/>
    </source>
</evidence>
<dbReference type="RefSeq" id="WP_285186220.1">
    <property type="nucleotide sequence ID" value="NZ_CP126981.1"/>
</dbReference>
<dbReference type="InterPro" id="IPR013154">
    <property type="entry name" value="ADH-like_N"/>
</dbReference>
<keyword evidence="5" id="KW-0276">Fatty acid metabolism</keyword>
<dbReference type="InterPro" id="IPR020807">
    <property type="entry name" value="PKS_DH"/>
</dbReference>
<evidence type="ECO:0000256" key="1">
    <source>
        <dbReference type="ARBA" id="ARBA00022450"/>
    </source>
</evidence>
<keyword evidence="11" id="KW-0812">Transmembrane</keyword>
<dbReference type="Gene3D" id="3.40.47.10">
    <property type="match status" value="1"/>
</dbReference>
<dbReference type="Pfam" id="PF08659">
    <property type="entry name" value="KR"/>
    <property type="match status" value="1"/>
</dbReference>
<evidence type="ECO:0000259" key="12">
    <source>
        <dbReference type="PROSITE" id="PS50075"/>
    </source>
</evidence>
<evidence type="ECO:0000256" key="3">
    <source>
        <dbReference type="ARBA" id="ARBA00022679"/>
    </source>
</evidence>
<dbReference type="PROSITE" id="PS50075">
    <property type="entry name" value="CARRIER"/>
    <property type="match status" value="2"/>
</dbReference>
<evidence type="ECO:0000256" key="7">
    <source>
        <dbReference type="ARBA" id="ARBA00023098"/>
    </source>
</evidence>
<proteinExistence type="predicted"/>
<dbReference type="InterPro" id="IPR018201">
    <property type="entry name" value="Ketoacyl_synth_AS"/>
</dbReference>
<dbReference type="PROSITE" id="PS00606">
    <property type="entry name" value="KS3_1"/>
    <property type="match status" value="1"/>
</dbReference>
<feature type="domain" description="Carrier" evidence="12">
    <location>
        <begin position="598"/>
        <end position="675"/>
    </location>
</feature>
<dbReference type="InterPro" id="IPR050091">
    <property type="entry name" value="PKS_NRPS_Biosynth_Enz"/>
</dbReference>
<evidence type="ECO:0000256" key="6">
    <source>
        <dbReference type="ARBA" id="ARBA00022857"/>
    </source>
</evidence>
<dbReference type="InterPro" id="IPR020845">
    <property type="entry name" value="AMP-binding_CS"/>
</dbReference>
<dbReference type="Pfam" id="PF00501">
    <property type="entry name" value="AMP-binding"/>
    <property type="match status" value="1"/>
</dbReference>
<dbReference type="InterPro" id="IPR032821">
    <property type="entry name" value="PKS_assoc"/>
</dbReference>
<dbReference type="PROSITE" id="PS00012">
    <property type="entry name" value="PHOSPHOPANTETHEINE"/>
    <property type="match status" value="2"/>
</dbReference>
<dbReference type="CDD" id="cd05931">
    <property type="entry name" value="FAAL"/>
    <property type="match status" value="1"/>
</dbReference>
<dbReference type="SUPFAM" id="SSF47336">
    <property type="entry name" value="ACP-like"/>
    <property type="match status" value="2"/>
</dbReference>
<keyword evidence="8" id="KW-0511">Multifunctional enzyme</keyword>
<dbReference type="InterPro" id="IPR025110">
    <property type="entry name" value="AMP-bd_C"/>
</dbReference>
<dbReference type="InterPro" id="IPR020843">
    <property type="entry name" value="ER"/>
</dbReference>
<dbReference type="CDD" id="cd05195">
    <property type="entry name" value="enoyl_red"/>
    <property type="match status" value="1"/>
</dbReference>
<dbReference type="InterPro" id="IPR020806">
    <property type="entry name" value="PKS_PP-bd"/>
</dbReference>
<dbReference type="InterPro" id="IPR045851">
    <property type="entry name" value="AMP-bd_C_sf"/>
</dbReference>
<dbReference type="InterPro" id="IPR040097">
    <property type="entry name" value="FAAL/FAAC"/>
</dbReference>
<dbReference type="InterPro" id="IPR014031">
    <property type="entry name" value="Ketoacyl_synth_C"/>
</dbReference>
<dbReference type="InterPro" id="IPR020841">
    <property type="entry name" value="PKS_Beta-ketoAc_synthase_dom"/>
</dbReference>
<keyword evidence="6" id="KW-0521">NADP</keyword>
<dbReference type="SMART" id="SM00825">
    <property type="entry name" value="PKS_KS"/>
    <property type="match status" value="1"/>
</dbReference>
<dbReference type="Proteomes" id="UP001236585">
    <property type="component" value="Chromosome"/>
</dbReference>
<dbReference type="InterPro" id="IPR016039">
    <property type="entry name" value="Thiolase-like"/>
</dbReference>
<keyword evidence="7" id="KW-0443">Lipid metabolism</keyword>
<dbReference type="Pfam" id="PF08240">
    <property type="entry name" value="ADH_N"/>
    <property type="match status" value="1"/>
</dbReference>
<dbReference type="Pfam" id="PF02801">
    <property type="entry name" value="Ketoacyl-synt_C"/>
    <property type="match status" value="1"/>
</dbReference>
<evidence type="ECO:0000256" key="10">
    <source>
        <dbReference type="SAM" id="MobiDB-lite"/>
    </source>
</evidence>
<evidence type="ECO:0000256" key="2">
    <source>
        <dbReference type="ARBA" id="ARBA00022553"/>
    </source>
</evidence>
<protein>
    <submittedName>
        <fullName evidence="15">SDR family NAD(P)-dependent oxidoreductase</fullName>
    </submittedName>
</protein>
<evidence type="ECO:0000256" key="9">
    <source>
        <dbReference type="PROSITE-ProRule" id="PRU01363"/>
    </source>
</evidence>
<dbReference type="SUPFAM" id="SSF55048">
    <property type="entry name" value="Probable ACP-binding domain of malonyl-CoA ACP transacylase"/>
    <property type="match status" value="1"/>
</dbReference>
<dbReference type="Pfam" id="PF23024">
    <property type="entry name" value="AMP-dom_DIP2-like"/>
    <property type="match status" value="1"/>
</dbReference>
<dbReference type="SMART" id="SM00826">
    <property type="entry name" value="PKS_DH"/>
    <property type="match status" value="1"/>
</dbReference>
<dbReference type="SMART" id="SM00829">
    <property type="entry name" value="PKS_ER"/>
    <property type="match status" value="1"/>
</dbReference>
<dbReference type="InterPro" id="IPR006162">
    <property type="entry name" value="Ppantetheine_attach_site"/>
</dbReference>
<dbReference type="InterPro" id="IPR011032">
    <property type="entry name" value="GroES-like_sf"/>
</dbReference>
<dbReference type="SUPFAM" id="SSF56801">
    <property type="entry name" value="Acetyl-CoA synthetase-like"/>
    <property type="match status" value="1"/>
</dbReference>
<keyword evidence="11" id="KW-1133">Transmembrane helix</keyword>
<dbReference type="Pfam" id="PF00109">
    <property type="entry name" value="ketoacyl-synt"/>
    <property type="match status" value="1"/>
</dbReference>
<dbReference type="InterPro" id="IPR036736">
    <property type="entry name" value="ACP-like_sf"/>
</dbReference>
<feature type="region of interest" description="Disordered" evidence="10">
    <location>
        <begin position="578"/>
        <end position="597"/>
    </location>
</feature>
<evidence type="ECO:0000313" key="15">
    <source>
        <dbReference type="EMBL" id="WIM86738.1"/>
    </source>
</evidence>
<evidence type="ECO:0000256" key="11">
    <source>
        <dbReference type="SAM" id="Phobius"/>
    </source>
</evidence>
<dbReference type="InterPro" id="IPR049552">
    <property type="entry name" value="PKS_DH_N"/>
</dbReference>
<dbReference type="InterPro" id="IPR013968">
    <property type="entry name" value="PKS_KR"/>
</dbReference>
<keyword evidence="3" id="KW-0808">Transferase</keyword>
<evidence type="ECO:0000256" key="8">
    <source>
        <dbReference type="ARBA" id="ARBA00023268"/>
    </source>
</evidence>
<dbReference type="InterPro" id="IPR036291">
    <property type="entry name" value="NAD(P)-bd_dom_sf"/>
</dbReference>
<dbReference type="Pfam" id="PF16197">
    <property type="entry name" value="KAsynt_C_assoc"/>
    <property type="match status" value="1"/>
</dbReference>
<dbReference type="SUPFAM" id="SSF50129">
    <property type="entry name" value="GroES-like"/>
    <property type="match status" value="1"/>
</dbReference>
<dbReference type="InterPro" id="IPR009081">
    <property type="entry name" value="PP-bd_ACP"/>
</dbReference>
<accession>A0ABY8VX67</accession>
<dbReference type="CDD" id="cd08955">
    <property type="entry name" value="KR_2_FAS_SDR_x"/>
    <property type="match status" value="1"/>
</dbReference>
<dbReference type="SUPFAM" id="SSF51735">
    <property type="entry name" value="NAD(P)-binding Rossmann-fold domains"/>
    <property type="match status" value="3"/>
</dbReference>
<dbReference type="Pfam" id="PF13602">
    <property type="entry name" value="ADH_zinc_N_2"/>
    <property type="match status" value="1"/>
</dbReference>
<feature type="region of interest" description="Disordered" evidence="10">
    <location>
        <begin position="2632"/>
        <end position="2651"/>
    </location>
</feature>
<evidence type="ECO:0000256" key="4">
    <source>
        <dbReference type="ARBA" id="ARBA00022737"/>
    </source>
</evidence>
<dbReference type="InterPro" id="IPR042104">
    <property type="entry name" value="PKS_dehydratase_sf"/>
</dbReference>
<dbReference type="Pfam" id="PF00550">
    <property type="entry name" value="PP-binding"/>
    <property type="match status" value="2"/>
</dbReference>
<keyword evidence="4" id="KW-0677">Repeat</keyword>
<organism evidence="15 16">
    <name type="scientific">Candidatus Mycobacterium wuenschmannii</name>
    <dbReference type="NCBI Taxonomy" id="3027808"/>
    <lineage>
        <taxon>Bacteria</taxon>
        <taxon>Bacillati</taxon>
        <taxon>Actinomycetota</taxon>
        <taxon>Actinomycetes</taxon>
        <taxon>Mycobacteriales</taxon>
        <taxon>Mycobacteriaceae</taxon>
        <taxon>Mycobacterium</taxon>
    </lineage>
</organism>
<dbReference type="Gene3D" id="3.90.180.10">
    <property type="entry name" value="Medium-chain alcohol dehydrogenases, catalytic domain"/>
    <property type="match status" value="1"/>
</dbReference>
<dbReference type="Pfam" id="PF14765">
    <property type="entry name" value="PS-DH"/>
    <property type="match status" value="1"/>
</dbReference>
<evidence type="ECO:0000259" key="14">
    <source>
        <dbReference type="PROSITE" id="PS52019"/>
    </source>
</evidence>
<dbReference type="Gene3D" id="3.40.366.10">
    <property type="entry name" value="Malonyl-Coenzyme A Acyl Carrier Protein, domain 2"/>
    <property type="match status" value="1"/>
</dbReference>
<dbReference type="InterPro" id="IPR016035">
    <property type="entry name" value="Acyl_Trfase/lysoPLipase"/>
</dbReference>
<dbReference type="InterPro" id="IPR042099">
    <property type="entry name" value="ANL_N_sf"/>
</dbReference>
<dbReference type="PANTHER" id="PTHR43775">
    <property type="entry name" value="FATTY ACID SYNTHASE"/>
    <property type="match status" value="1"/>
</dbReference>
<dbReference type="SUPFAM" id="SSF53901">
    <property type="entry name" value="Thiolase-like"/>
    <property type="match status" value="1"/>
</dbReference>
<feature type="transmembrane region" description="Helical" evidence="11">
    <location>
        <begin position="64"/>
        <end position="86"/>
    </location>
</feature>
<dbReference type="EMBL" id="CP126981">
    <property type="protein sequence ID" value="WIM86738.1"/>
    <property type="molecule type" value="Genomic_DNA"/>
</dbReference>
<dbReference type="SMART" id="SM00823">
    <property type="entry name" value="PKS_PP"/>
    <property type="match status" value="2"/>
</dbReference>
<dbReference type="SMART" id="SM00827">
    <property type="entry name" value="PKS_AT"/>
    <property type="match status" value="1"/>
</dbReference>
<evidence type="ECO:0000259" key="13">
    <source>
        <dbReference type="PROSITE" id="PS52004"/>
    </source>
</evidence>
<dbReference type="InterPro" id="IPR014043">
    <property type="entry name" value="Acyl_transferase_dom"/>
</dbReference>
<dbReference type="InterPro" id="IPR049900">
    <property type="entry name" value="PKS_mFAS_DH"/>
</dbReference>
<feature type="region of interest" description="C-terminal hotdog fold" evidence="9">
    <location>
        <begin position="1695"/>
        <end position="1833"/>
    </location>
</feature>
<dbReference type="InterPro" id="IPR016036">
    <property type="entry name" value="Malonyl_transacylase_ACP-bd"/>
</dbReference>
<feature type="domain" description="PKS/mFAS DH" evidence="14">
    <location>
        <begin position="1561"/>
        <end position="1833"/>
    </location>
</feature>
<dbReference type="Gene3D" id="3.40.50.12780">
    <property type="entry name" value="N-terminal domain of ligase-like"/>
    <property type="match status" value="1"/>
</dbReference>
<dbReference type="InterPro" id="IPR057326">
    <property type="entry name" value="KR_dom"/>
</dbReference>
<feature type="region of interest" description="Disordered" evidence="10">
    <location>
        <begin position="2729"/>
        <end position="2753"/>
    </location>
</feature>
<reference evidence="15 16" key="1">
    <citation type="journal article" date="2023" name="Microbiol. Resour. Announc.">
        <title>Complete Genome Sequence of Mycobacterium wuenschmanii, a novel Nontuberculous Mycobacterium Isolated from a captive population of Amazon Milk Frogs.</title>
        <authorList>
            <person name="Hicks J."/>
            <person name="Zeineldin M."/>
            <person name="Ward H."/>
            <person name="Wuenschmann A."/>
            <person name="Camp P."/>
            <person name="Farrell D."/>
            <person name="Lehman K."/>
            <person name="Thacker T."/>
            <person name="Cuthbert E."/>
        </authorList>
    </citation>
    <scope>NUCLEOTIDE SEQUENCE [LARGE SCALE GENOMIC DNA]</scope>
    <source>
        <strain evidence="15 16">Wuenschmanii</strain>
    </source>
</reference>
<dbReference type="InterPro" id="IPR014030">
    <property type="entry name" value="Ketoacyl_synth_N"/>
</dbReference>